<dbReference type="EMBL" id="KK914593">
    <property type="protein sequence ID" value="KDP31774.1"/>
    <property type="molecule type" value="Genomic_DNA"/>
</dbReference>
<protein>
    <submittedName>
        <fullName evidence="2">Uncharacterized protein</fullName>
    </submittedName>
</protein>
<accession>A0A067KIY3</accession>
<keyword evidence="3" id="KW-1185">Reference proteome</keyword>
<evidence type="ECO:0000313" key="2">
    <source>
        <dbReference type="EMBL" id="KDP31774.1"/>
    </source>
</evidence>
<name>A0A067KIY3_JATCU</name>
<evidence type="ECO:0000256" key="1">
    <source>
        <dbReference type="SAM" id="MobiDB-lite"/>
    </source>
</evidence>
<dbReference type="Proteomes" id="UP000027138">
    <property type="component" value="Unassembled WGS sequence"/>
</dbReference>
<gene>
    <name evidence="2" type="ORF">JCGZ_12235</name>
</gene>
<feature type="region of interest" description="Disordered" evidence="1">
    <location>
        <begin position="146"/>
        <end position="177"/>
    </location>
</feature>
<dbReference type="AlphaFoldDB" id="A0A067KIY3"/>
<feature type="compositionally biased region" description="Basic residues" evidence="1">
    <location>
        <begin position="152"/>
        <end position="161"/>
    </location>
</feature>
<proteinExistence type="predicted"/>
<sequence length="197" mass="22029">MKLPESLVRVCPMNILIADIGGSLAVLQFDRQQQDVNMQNLNMEDVNMEEVIMGRICNVWIRKDYGSANSWTRMYTVSVDGGVQLVLGIRANGGLLVSTRKGLLVSYDPISQETIDLGIQEMEEAFYAQHYTESLVLLDKDSHSASYGGATKTKKKRKKNQRFTNSSQDKDEDQSLILVSESDSNKWTGARSARSSL</sequence>
<dbReference type="OrthoDB" id="5314306at2759"/>
<reference evidence="2 3" key="1">
    <citation type="journal article" date="2014" name="PLoS ONE">
        <title>Global Analysis of Gene Expression Profiles in Physic Nut (Jatropha curcas L.) Seedlings Exposed to Salt Stress.</title>
        <authorList>
            <person name="Zhang L."/>
            <person name="Zhang C."/>
            <person name="Wu P."/>
            <person name="Chen Y."/>
            <person name="Li M."/>
            <person name="Jiang H."/>
            <person name="Wu G."/>
        </authorList>
    </citation>
    <scope>NUCLEOTIDE SEQUENCE [LARGE SCALE GENOMIC DNA]</scope>
    <source>
        <strain evidence="3">cv. GZQX0401</strain>
        <tissue evidence="2">Young leaves</tissue>
    </source>
</reference>
<evidence type="ECO:0000313" key="3">
    <source>
        <dbReference type="Proteomes" id="UP000027138"/>
    </source>
</evidence>
<organism evidence="2 3">
    <name type="scientific">Jatropha curcas</name>
    <name type="common">Barbados nut</name>
    <dbReference type="NCBI Taxonomy" id="180498"/>
    <lineage>
        <taxon>Eukaryota</taxon>
        <taxon>Viridiplantae</taxon>
        <taxon>Streptophyta</taxon>
        <taxon>Embryophyta</taxon>
        <taxon>Tracheophyta</taxon>
        <taxon>Spermatophyta</taxon>
        <taxon>Magnoliopsida</taxon>
        <taxon>eudicotyledons</taxon>
        <taxon>Gunneridae</taxon>
        <taxon>Pentapetalae</taxon>
        <taxon>rosids</taxon>
        <taxon>fabids</taxon>
        <taxon>Malpighiales</taxon>
        <taxon>Euphorbiaceae</taxon>
        <taxon>Crotonoideae</taxon>
        <taxon>Jatropheae</taxon>
        <taxon>Jatropha</taxon>
    </lineage>
</organism>